<dbReference type="PANTHER" id="PTHR13387:SF9">
    <property type="entry name" value="PROTEIN HGH1 HOMOLOG"/>
    <property type="match status" value="1"/>
</dbReference>
<dbReference type="InterPro" id="IPR016024">
    <property type="entry name" value="ARM-type_fold"/>
</dbReference>
<comment type="similarity">
    <text evidence="1">Belongs to the HGH1 family.</text>
</comment>
<dbReference type="InterPro" id="IPR039717">
    <property type="entry name" value="Hgh1"/>
</dbReference>
<name>A0A8S3SMM2_MYTED</name>
<evidence type="ECO:0000313" key="6">
    <source>
        <dbReference type="Proteomes" id="UP000683360"/>
    </source>
</evidence>
<gene>
    <name evidence="5" type="ORF">MEDL_35463</name>
</gene>
<dbReference type="InterPro" id="IPR007205">
    <property type="entry name" value="Protein_HGH1_N"/>
</dbReference>
<dbReference type="Pfam" id="PF04063">
    <property type="entry name" value="DUF383"/>
    <property type="match status" value="1"/>
</dbReference>
<dbReference type="PANTHER" id="PTHR13387">
    <property type="entry name" value="PROTEIN HGH1 HOMOLOG"/>
    <property type="match status" value="1"/>
</dbReference>
<dbReference type="SUPFAM" id="SSF48371">
    <property type="entry name" value="ARM repeat"/>
    <property type="match status" value="1"/>
</dbReference>
<dbReference type="OrthoDB" id="338814at2759"/>
<reference evidence="5" key="1">
    <citation type="submission" date="2021-03" db="EMBL/GenBank/DDBJ databases">
        <authorList>
            <person name="Bekaert M."/>
        </authorList>
    </citation>
    <scope>NUCLEOTIDE SEQUENCE</scope>
</reference>
<sequence length="396" mass="45188">MENERLSREKDFTAWSLNSRNAIIVHCFHIFESNMTEHSKEDLEKEFSPFLNPAARGDVKNIAIDYVLGMTGKEDGKQMIASSQKFLDGVISLCEDSDEGVHNKAFKALTNIATDSKLSLQIVKNNKFSEFIVNCFKKILDPSFNQADSVCKFVSNLSRPEECAGCIATNILQSKDVSLSKIVNAMCNVKYNLKSNLHFLAPLLANLSQVPQVRTELMTEREYVIQRCLPFLTYQESAIRRGGIASLIKNCLFDTGYHDWLLGDKVDLLPRLLLPLAGGEEFDSDDMERLPAGVQYLPPDKQRESDPDIRKIIVECLFQLCATKKGRQFVKEKNTYVIMREYHQWEPERMNNPAIMNLIDVLIGDEPAPEHENLREVEVPEDLKKKFTEDDEEEIL</sequence>
<proteinExistence type="inferred from homology"/>
<dbReference type="Pfam" id="PF04064">
    <property type="entry name" value="DUF384"/>
    <property type="match status" value="1"/>
</dbReference>
<dbReference type="Proteomes" id="UP000683360">
    <property type="component" value="Unassembled WGS sequence"/>
</dbReference>
<evidence type="ECO:0000256" key="1">
    <source>
        <dbReference type="ARBA" id="ARBA00006712"/>
    </source>
</evidence>
<evidence type="ECO:0000256" key="2">
    <source>
        <dbReference type="ARBA" id="ARBA00014076"/>
    </source>
</evidence>
<comment type="caution">
    <text evidence="5">The sequence shown here is derived from an EMBL/GenBank/DDBJ whole genome shotgun (WGS) entry which is preliminary data.</text>
</comment>
<feature type="domain" description="Protein HGH1 N-terminal" evidence="3">
    <location>
        <begin position="138"/>
        <end position="311"/>
    </location>
</feature>
<dbReference type="AlphaFoldDB" id="A0A8S3SMM2"/>
<evidence type="ECO:0000259" key="4">
    <source>
        <dbReference type="Pfam" id="PF04064"/>
    </source>
</evidence>
<keyword evidence="6" id="KW-1185">Reference proteome</keyword>
<dbReference type="InterPro" id="IPR007206">
    <property type="entry name" value="Protein_HGH1_C"/>
</dbReference>
<organism evidence="5 6">
    <name type="scientific">Mytilus edulis</name>
    <name type="common">Blue mussel</name>
    <dbReference type="NCBI Taxonomy" id="6550"/>
    <lineage>
        <taxon>Eukaryota</taxon>
        <taxon>Metazoa</taxon>
        <taxon>Spiralia</taxon>
        <taxon>Lophotrochozoa</taxon>
        <taxon>Mollusca</taxon>
        <taxon>Bivalvia</taxon>
        <taxon>Autobranchia</taxon>
        <taxon>Pteriomorphia</taxon>
        <taxon>Mytilida</taxon>
        <taxon>Mytiloidea</taxon>
        <taxon>Mytilidae</taxon>
        <taxon>Mytilinae</taxon>
        <taxon>Mytilus</taxon>
    </lineage>
</organism>
<feature type="domain" description="Protein HGH1 C-terminal" evidence="4">
    <location>
        <begin position="316"/>
        <end position="369"/>
    </location>
</feature>
<dbReference type="Gene3D" id="1.25.10.10">
    <property type="entry name" value="Leucine-rich Repeat Variant"/>
    <property type="match status" value="1"/>
</dbReference>
<dbReference type="EMBL" id="CAJPWZ010001723">
    <property type="protein sequence ID" value="CAG2222084.1"/>
    <property type="molecule type" value="Genomic_DNA"/>
</dbReference>
<dbReference type="InterPro" id="IPR011989">
    <property type="entry name" value="ARM-like"/>
</dbReference>
<accession>A0A8S3SMM2</accession>
<protein>
    <recommendedName>
        <fullName evidence="2">Protein HGH1 homolog</fullName>
    </recommendedName>
</protein>
<evidence type="ECO:0000259" key="3">
    <source>
        <dbReference type="Pfam" id="PF04063"/>
    </source>
</evidence>
<evidence type="ECO:0000313" key="5">
    <source>
        <dbReference type="EMBL" id="CAG2222084.1"/>
    </source>
</evidence>